<proteinExistence type="predicted"/>
<accession>A0A8X6YL03</accession>
<comment type="caution">
    <text evidence="1">The sequence shown here is derived from an EMBL/GenBank/DDBJ whole genome shotgun (WGS) entry which is preliminary data.</text>
</comment>
<protein>
    <submittedName>
        <fullName evidence="1">Uncharacterized protein</fullName>
    </submittedName>
</protein>
<evidence type="ECO:0000313" key="1">
    <source>
        <dbReference type="EMBL" id="GFY74876.1"/>
    </source>
</evidence>
<name>A0A8X6YL03_9ARAC</name>
<keyword evidence="2" id="KW-1185">Reference proteome</keyword>
<sequence>MKLRFIGAVAFTDNAKPQQECGLQSFGSRRGIQVVRFANKIRSCEKDPTGNQVFHTWSKNIRLKRSSTLQFDETIRQQIGLKHNRHVILQETVQDSILP</sequence>
<evidence type="ECO:0000313" key="2">
    <source>
        <dbReference type="Proteomes" id="UP000886998"/>
    </source>
</evidence>
<reference evidence="1" key="1">
    <citation type="submission" date="2020-08" db="EMBL/GenBank/DDBJ databases">
        <title>Multicomponent nature underlies the extraordinary mechanical properties of spider dragline silk.</title>
        <authorList>
            <person name="Kono N."/>
            <person name="Nakamura H."/>
            <person name="Mori M."/>
            <person name="Yoshida Y."/>
            <person name="Ohtoshi R."/>
            <person name="Malay A.D."/>
            <person name="Moran D.A.P."/>
            <person name="Tomita M."/>
            <person name="Numata K."/>
            <person name="Arakawa K."/>
        </authorList>
    </citation>
    <scope>NUCLEOTIDE SEQUENCE</scope>
</reference>
<gene>
    <name evidence="1" type="ORF">TNIN_362641</name>
</gene>
<dbReference type="EMBL" id="BMAV01021014">
    <property type="protein sequence ID" value="GFY74876.1"/>
    <property type="molecule type" value="Genomic_DNA"/>
</dbReference>
<dbReference type="AlphaFoldDB" id="A0A8X6YL03"/>
<dbReference type="Proteomes" id="UP000886998">
    <property type="component" value="Unassembled WGS sequence"/>
</dbReference>
<organism evidence="1 2">
    <name type="scientific">Trichonephila inaurata madagascariensis</name>
    <dbReference type="NCBI Taxonomy" id="2747483"/>
    <lineage>
        <taxon>Eukaryota</taxon>
        <taxon>Metazoa</taxon>
        <taxon>Ecdysozoa</taxon>
        <taxon>Arthropoda</taxon>
        <taxon>Chelicerata</taxon>
        <taxon>Arachnida</taxon>
        <taxon>Araneae</taxon>
        <taxon>Araneomorphae</taxon>
        <taxon>Entelegynae</taxon>
        <taxon>Araneoidea</taxon>
        <taxon>Nephilidae</taxon>
        <taxon>Trichonephila</taxon>
        <taxon>Trichonephila inaurata</taxon>
    </lineage>
</organism>